<dbReference type="InterPro" id="IPR004792">
    <property type="entry name" value="BaiN-like"/>
</dbReference>
<feature type="domain" description="RsdA/BaiN/AoA(So)-like Rossmann fold-like" evidence="4">
    <location>
        <begin position="55"/>
        <end position="439"/>
    </location>
</feature>
<dbReference type="PRINTS" id="PR00368">
    <property type="entry name" value="FADPNR"/>
</dbReference>
<organism evidence="6">
    <name type="scientific">bioreactor metagenome</name>
    <dbReference type="NCBI Taxonomy" id="1076179"/>
    <lineage>
        <taxon>unclassified sequences</taxon>
        <taxon>metagenomes</taxon>
        <taxon>ecological metagenomes</taxon>
    </lineage>
</organism>
<sequence>MPNLRNYKAIIIGAGPAGLFAAIRLAQARRPPHIPSPAESLRSDEGQSIQATAGVESGILVLERKEKPARKLLISGSGQCNLTHSGPIPDFLAHYGGGEKARSAARFLKPALYGFDNRALLDWFGTRGIGFETGENGKVFPIDRRASSILKTLQDEARRTAVHIETKSRVSAVSLGPGGFSVHVEGRKSPYRAARVLIATGGASYPRTGSSGDGYALAASLGHRVVPPRPALAPVFIRDFALKSLAGLSFRDAGLAVLRDGKRILTKRGDLLITQEGLSGPLILDSSRHIEPNDTLELAFLPENPDAFRNRLDAELQAKPRRLVRLCLSELGLTKNMAELFCELANIPRETTAATLARAGREALCRLACAQQFQVSSLGSFDMAMVTAGGVDLAQINPGTMESRLVPGLFFAGEVLDMDGDTGGYNLQAAFSTGALAASGMDQSILY</sequence>
<dbReference type="NCBIfam" id="TIGR00275">
    <property type="entry name" value="aminoacetone oxidase family FAD-binding enzyme"/>
    <property type="match status" value="1"/>
</dbReference>
<proteinExistence type="predicted"/>
<accession>A0A644TU24</accession>
<evidence type="ECO:0000259" key="5">
    <source>
        <dbReference type="Pfam" id="PF22780"/>
    </source>
</evidence>
<dbReference type="InterPro" id="IPR055178">
    <property type="entry name" value="RsdA/BaiN/AoA(So)-like_dom"/>
</dbReference>
<evidence type="ECO:0000259" key="4">
    <source>
        <dbReference type="Pfam" id="PF03486"/>
    </source>
</evidence>
<dbReference type="InterPro" id="IPR057661">
    <property type="entry name" value="RsdA/BaiN/AoA(So)_Rossmann"/>
</dbReference>
<dbReference type="InterPro" id="IPR023166">
    <property type="entry name" value="BaiN-like_dom_sf"/>
</dbReference>
<dbReference type="SUPFAM" id="SSF160996">
    <property type="entry name" value="HI0933 insert domain-like"/>
    <property type="match status" value="1"/>
</dbReference>
<dbReference type="AlphaFoldDB" id="A0A644TU24"/>
<name>A0A644TU24_9ZZZZ</name>
<gene>
    <name evidence="6" type="ORF">SDC9_16200</name>
</gene>
<evidence type="ECO:0000256" key="2">
    <source>
        <dbReference type="ARBA" id="ARBA00022630"/>
    </source>
</evidence>
<dbReference type="Pfam" id="PF03486">
    <property type="entry name" value="HI0933_like"/>
    <property type="match status" value="1"/>
</dbReference>
<evidence type="ECO:0000313" key="6">
    <source>
        <dbReference type="EMBL" id="MPL70444.1"/>
    </source>
</evidence>
<dbReference type="EMBL" id="VSSQ01000053">
    <property type="protein sequence ID" value="MPL70444.1"/>
    <property type="molecule type" value="Genomic_DNA"/>
</dbReference>
<dbReference type="Gene3D" id="2.40.30.10">
    <property type="entry name" value="Translation factors"/>
    <property type="match status" value="1"/>
</dbReference>
<feature type="domain" description="RsdA/BaiN/AoA(So)-like insert" evidence="5">
    <location>
        <begin position="229"/>
        <end position="386"/>
    </location>
</feature>
<keyword evidence="3" id="KW-0274">FAD</keyword>
<dbReference type="Gene3D" id="3.50.50.60">
    <property type="entry name" value="FAD/NAD(P)-binding domain"/>
    <property type="match status" value="2"/>
</dbReference>
<comment type="caution">
    <text evidence="6">The sequence shown here is derived from an EMBL/GenBank/DDBJ whole genome shotgun (WGS) entry which is preliminary data.</text>
</comment>
<dbReference type="InterPro" id="IPR036188">
    <property type="entry name" value="FAD/NAD-bd_sf"/>
</dbReference>
<dbReference type="PANTHER" id="PTHR42887:SF2">
    <property type="entry name" value="OS12G0638800 PROTEIN"/>
    <property type="match status" value="1"/>
</dbReference>
<dbReference type="Gene3D" id="1.10.8.260">
    <property type="entry name" value="HI0933 insert domain-like"/>
    <property type="match status" value="1"/>
</dbReference>
<dbReference type="SUPFAM" id="SSF51905">
    <property type="entry name" value="FAD/NAD(P)-binding domain"/>
    <property type="match status" value="2"/>
</dbReference>
<comment type="cofactor">
    <cofactor evidence="1">
        <name>FAD</name>
        <dbReference type="ChEBI" id="CHEBI:57692"/>
    </cofactor>
</comment>
<keyword evidence="2" id="KW-0285">Flavoprotein</keyword>
<reference evidence="6" key="1">
    <citation type="submission" date="2019-08" db="EMBL/GenBank/DDBJ databases">
        <authorList>
            <person name="Kucharzyk K."/>
            <person name="Murdoch R.W."/>
            <person name="Higgins S."/>
            <person name="Loffler F."/>
        </authorList>
    </citation>
    <scope>NUCLEOTIDE SEQUENCE</scope>
</reference>
<dbReference type="PANTHER" id="PTHR42887">
    <property type="entry name" value="OS12G0638800 PROTEIN"/>
    <property type="match status" value="1"/>
</dbReference>
<evidence type="ECO:0008006" key="7">
    <source>
        <dbReference type="Google" id="ProtNLM"/>
    </source>
</evidence>
<dbReference type="Pfam" id="PF22780">
    <property type="entry name" value="HI0933_like_1st"/>
    <property type="match status" value="1"/>
</dbReference>
<evidence type="ECO:0000256" key="1">
    <source>
        <dbReference type="ARBA" id="ARBA00001974"/>
    </source>
</evidence>
<protein>
    <recommendedName>
        <fullName evidence="7">Ferredoxin--NADP(+) reductase</fullName>
    </recommendedName>
</protein>
<evidence type="ECO:0000256" key="3">
    <source>
        <dbReference type="ARBA" id="ARBA00022827"/>
    </source>
</evidence>